<proteinExistence type="inferred from homology"/>
<evidence type="ECO:0000256" key="4">
    <source>
        <dbReference type="ARBA" id="ARBA00022679"/>
    </source>
</evidence>
<dbReference type="RefSeq" id="XP_003883505.1">
    <property type="nucleotide sequence ID" value="XM_003883456.1"/>
</dbReference>
<dbReference type="InterPro" id="IPR042080">
    <property type="entry name" value="RNA_2'-PTrans_N"/>
</dbReference>
<gene>
    <name evidence="9" type="ORF">BN1204_032600</name>
    <name evidence="8" type="ORF">NCLIV_032600</name>
</gene>
<comment type="function">
    <text evidence="1">Catalyzes the last step of tRNA splicing, the transfer of the splice junction 2'-phosphate from ligated tRNA to NAD to produce ADP-ribose 1''-2'' cyclic phosphate.</text>
</comment>
<dbReference type="EMBL" id="FR823390">
    <property type="protein sequence ID" value="CBZ53473.1"/>
    <property type="molecule type" value="Genomic_DNA"/>
</dbReference>
<protein>
    <recommendedName>
        <fullName evidence="3">2'-phosphotransferase</fullName>
        <ecNumber evidence="3">2.7.1.160</ecNumber>
    </recommendedName>
</protein>
<reference evidence="8" key="2">
    <citation type="submission" date="2011-03" db="EMBL/GenBank/DDBJ databases">
        <title>Comparative genomics and transcriptomics of Neospora caninum and Toxoplasma gondii.</title>
        <authorList>
            <person name="Reid A.J."/>
            <person name="Sohal A."/>
            <person name="Harris D."/>
            <person name="Quail M."/>
            <person name="Sanders M."/>
            <person name="Berriman M."/>
            <person name="Wastling J.M."/>
            <person name="Pain A."/>
        </authorList>
    </citation>
    <scope>NUCLEOTIDE SEQUENCE</scope>
    <source>
        <strain evidence="8">Liverpool</strain>
    </source>
</reference>
<evidence type="ECO:0000313" key="10">
    <source>
        <dbReference type="Proteomes" id="UP000007494"/>
    </source>
</evidence>
<dbReference type="PANTHER" id="PTHR12684:SF2">
    <property type="entry name" value="TRNA 2'-PHOSPHOTRANSFERASE 1"/>
    <property type="match status" value="1"/>
</dbReference>
<evidence type="ECO:0000256" key="6">
    <source>
        <dbReference type="ARBA" id="ARBA00047949"/>
    </source>
</evidence>
<evidence type="ECO:0000256" key="1">
    <source>
        <dbReference type="ARBA" id="ARBA00003343"/>
    </source>
</evidence>
<dbReference type="OMA" id="RTHIHCA"/>
<reference evidence="8" key="1">
    <citation type="submission" date="2011-02" db="EMBL/GenBank/DDBJ databases">
        <authorList>
            <person name="Aslett M."/>
        </authorList>
    </citation>
    <scope>NUCLEOTIDE SEQUENCE</scope>
    <source>
        <strain evidence="8">Liverpool</strain>
    </source>
</reference>
<keyword evidence="10" id="KW-1185">Reference proteome</keyword>
<sequence>MNQKQEQGKGGAQSSTARRSGIIGFKKGATSGKPRDRVTHRDTLGCQRKTGNPMRKEKDKLYAFSRRLTKLLRHQAVQRGLAISPDGFVATSDILRLPENSRQDRITEEDIITVVQTDAKKRFSLRWRVPDEAGKDDQYEEVQFLTSTVGPVPQKYADDGSEGRCRRQLLCVGKLESPSPGNIAEVDRIMFDVGAPTPFSICGNYCSSCSSKLFPPRTDGAVLCIRANQGHSIACIDSEKLLRPVRSVFDLPSCCLRTGVTGFDSEEVVATVVHGTYWNRWDKIQTEGLSRMSRNHIHFACGFSSEKDGVISGMRATVDVLIFLDVKKALDEGLKLFVSSNDVVLSPGNEHGIIETRFFSKVVDKTTGEILFRGGDNCGSA</sequence>
<dbReference type="Gene3D" id="3.20.170.30">
    <property type="match status" value="1"/>
</dbReference>
<dbReference type="SUPFAM" id="SSF56399">
    <property type="entry name" value="ADP-ribosylation"/>
    <property type="match status" value="2"/>
</dbReference>
<dbReference type="OrthoDB" id="328777at2759"/>
<accession>F0VIB2</accession>
<dbReference type="AlphaFoldDB" id="F0VIB2"/>
<dbReference type="eggNOG" id="KOG2278">
    <property type="taxonomic scope" value="Eukaryota"/>
</dbReference>
<keyword evidence="4 8" id="KW-0808">Transferase</keyword>
<evidence type="ECO:0000313" key="8">
    <source>
        <dbReference type="EMBL" id="CBZ53473.1"/>
    </source>
</evidence>
<dbReference type="InParanoid" id="F0VIB2"/>
<dbReference type="GO" id="GO:0006388">
    <property type="term" value="P:tRNA splicing, via endonucleolytic cleavage and ligation"/>
    <property type="evidence" value="ECO:0007669"/>
    <property type="project" value="TreeGrafter"/>
</dbReference>
<dbReference type="GO" id="GO:0000215">
    <property type="term" value="F:tRNA 2'-phosphotransferase activity"/>
    <property type="evidence" value="ECO:0007669"/>
    <property type="project" value="UniProtKB-EC"/>
</dbReference>
<feature type="region of interest" description="Disordered" evidence="7">
    <location>
        <begin position="1"/>
        <end position="53"/>
    </location>
</feature>
<evidence type="ECO:0000256" key="3">
    <source>
        <dbReference type="ARBA" id="ARBA00012007"/>
    </source>
</evidence>
<dbReference type="GeneID" id="13442726"/>
<dbReference type="InterPro" id="IPR042081">
    <property type="entry name" value="RNA_2'-PTrans_C"/>
</dbReference>
<name>F0VIB2_NEOCL</name>
<dbReference type="EC" id="2.7.1.160" evidence="3"/>
<dbReference type="Pfam" id="PF01885">
    <property type="entry name" value="PTS_2-RNA"/>
    <property type="match status" value="1"/>
</dbReference>
<evidence type="ECO:0000256" key="5">
    <source>
        <dbReference type="ARBA" id="ARBA00023027"/>
    </source>
</evidence>
<reference evidence="10" key="3">
    <citation type="journal article" date="2012" name="PLoS Pathog.">
        <title>Comparative genomics of the apicomplexan parasites Toxoplasma gondii and Neospora caninum: Coccidia differing in host range and transmission strategy.</title>
        <authorList>
            <person name="Reid A.J."/>
            <person name="Vermont S.J."/>
            <person name="Cotton J.A."/>
            <person name="Harris D."/>
            <person name="Hill-Cawthorne G.A."/>
            <person name="Konen-Waisman S."/>
            <person name="Latham S.M."/>
            <person name="Mourier T."/>
            <person name="Norton R."/>
            <person name="Quail M.A."/>
            <person name="Sanders M."/>
            <person name="Shanmugam D."/>
            <person name="Sohal A."/>
            <person name="Wasmuth J.D."/>
            <person name="Brunk B."/>
            <person name="Grigg M.E."/>
            <person name="Howard J.C."/>
            <person name="Parkinson J."/>
            <person name="Roos D.S."/>
            <person name="Trees A.J."/>
            <person name="Berriman M."/>
            <person name="Pain A."/>
            <person name="Wastling J.M."/>
        </authorList>
    </citation>
    <scope>NUCLEOTIDE SEQUENCE [LARGE SCALE GENOMIC DNA]</scope>
    <source>
        <strain evidence="10">Liverpool</strain>
    </source>
</reference>
<dbReference type="Proteomes" id="UP000007494">
    <property type="component" value="Chromosome VIII"/>
</dbReference>
<comment type="similarity">
    <text evidence="2">Belongs to the KptA/TPT1 family.</text>
</comment>
<dbReference type="Gene3D" id="1.10.10.970">
    <property type="entry name" value="RNA 2'-phosphotransferase, Tpt1/KptA family, N-terminal domain"/>
    <property type="match status" value="1"/>
</dbReference>
<dbReference type="EMBL" id="LN714483">
    <property type="protein sequence ID" value="CEL67460.1"/>
    <property type="molecule type" value="Genomic_DNA"/>
</dbReference>
<evidence type="ECO:0000256" key="2">
    <source>
        <dbReference type="ARBA" id="ARBA00009836"/>
    </source>
</evidence>
<dbReference type="InterPro" id="IPR002745">
    <property type="entry name" value="Ptrans_KptA/Tpt1"/>
</dbReference>
<feature type="compositionally biased region" description="Basic and acidic residues" evidence="7">
    <location>
        <begin position="33"/>
        <end position="43"/>
    </location>
</feature>
<reference evidence="9" key="4">
    <citation type="journal article" date="2015" name="PLoS ONE">
        <title>Comprehensive Evaluation of Toxoplasma gondii VEG and Neospora caninum LIV Genomes with Tachyzoite Stage Transcriptome and Proteome Defines Novel Transcript Features.</title>
        <authorList>
            <person name="Ramaprasad A."/>
            <person name="Mourier T."/>
            <person name="Naeem R."/>
            <person name="Malas T.B."/>
            <person name="Moussa E."/>
            <person name="Panigrahi A."/>
            <person name="Vermont S.J."/>
            <person name="Otto T.D."/>
            <person name="Wastling J."/>
            <person name="Pain A."/>
        </authorList>
    </citation>
    <scope>NUCLEOTIDE SEQUENCE</scope>
    <source>
        <strain evidence="9">Liverpool</strain>
    </source>
</reference>
<dbReference type="PANTHER" id="PTHR12684">
    <property type="entry name" value="PUTATIVE PHOSPHOTRANSFERASE"/>
    <property type="match status" value="1"/>
</dbReference>
<keyword evidence="5" id="KW-0520">NAD</keyword>
<evidence type="ECO:0000313" key="9">
    <source>
        <dbReference type="EMBL" id="CEL67460.1"/>
    </source>
</evidence>
<dbReference type="VEuPathDB" id="ToxoDB:NCLIV_032600"/>
<organism evidence="8 10">
    <name type="scientific">Neospora caninum (strain Liverpool)</name>
    <dbReference type="NCBI Taxonomy" id="572307"/>
    <lineage>
        <taxon>Eukaryota</taxon>
        <taxon>Sar</taxon>
        <taxon>Alveolata</taxon>
        <taxon>Apicomplexa</taxon>
        <taxon>Conoidasida</taxon>
        <taxon>Coccidia</taxon>
        <taxon>Eucoccidiorida</taxon>
        <taxon>Eimeriorina</taxon>
        <taxon>Sarcocystidae</taxon>
        <taxon>Neospora</taxon>
    </lineage>
</organism>
<evidence type="ECO:0000256" key="7">
    <source>
        <dbReference type="SAM" id="MobiDB-lite"/>
    </source>
</evidence>
<comment type="catalytic activity">
    <reaction evidence="6">
        <text>2'-phospho-[ligated tRNA] + NAD(+) = mature tRNA + ADP-alpha-D-ribose 1'',2''-cyclic phosphate + nicotinamide</text>
        <dbReference type="Rhea" id="RHEA:23324"/>
        <dbReference type="Rhea" id="RHEA-COMP:11106"/>
        <dbReference type="Rhea" id="RHEA-COMP:11107"/>
        <dbReference type="ChEBI" id="CHEBI:17154"/>
        <dbReference type="ChEBI" id="CHEBI:57540"/>
        <dbReference type="ChEBI" id="CHEBI:76596"/>
        <dbReference type="ChEBI" id="CHEBI:82883"/>
        <dbReference type="ChEBI" id="CHEBI:85027"/>
        <dbReference type="EC" id="2.7.1.160"/>
    </reaction>
</comment>